<accession>A0A238VWV2</accession>
<dbReference type="RefSeq" id="WP_089310703.1">
    <property type="nucleotide sequence ID" value="NZ_FZNP01000002.1"/>
</dbReference>
<name>A0A238VWV2_9ACTN</name>
<dbReference type="AlphaFoldDB" id="A0A238VWV2"/>
<dbReference type="OrthoDB" id="3392539at2"/>
<gene>
    <name evidence="1" type="ORF">SAMN06265355_102468</name>
</gene>
<keyword evidence="2" id="KW-1185">Reference proteome</keyword>
<protein>
    <submittedName>
        <fullName evidence="1">Uncharacterized protein</fullName>
    </submittedName>
</protein>
<evidence type="ECO:0000313" key="2">
    <source>
        <dbReference type="Proteomes" id="UP000198420"/>
    </source>
</evidence>
<sequence>MDTSPSGDFEVEMEIEVAAEMTLAESSRPGEITNLPVSEWPFDPVDVERDETALRNLLGAVKALEEP</sequence>
<dbReference type="EMBL" id="FZNP01000002">
    <property type="protein sequence ID" value="SNR38661.1"/>
    <property type="molecule type" value="Genomic_DNA"/>
</dbReference>
<evidence type="ECO:0000313" key="1">
    <source>
        <dbReference type="EMBL" id="SNR38661.1"/>
    </source>
</evidence>
<reference evidence="2" key="1">
    <citation type="submission" date="2017-06" db="EMBL/GenBank/DDBJ databases">
        <authorList>
            <person name="Varghese N."/>
            <person name="Submissions S."/>
        </authorList>
    </citation>
    <scope>NUCLEOTIDE SEQUENCE [LARGE SCALE GENOMIC DNA]</scope>
    <source>
        <strain evidence="2">DSM 44485</strain>
    </source>
</reference>
<proteinExistence type="predicted"/>
<organism evidence="1 2">
    <name type="scientific">Actinomadura mexicana</name>
    <dbReference type="NCBI Taxonomy" id="134959"/>
    <lineage>
        <taxon>Bacteria</taxon>
        <taxon>Bacillati</taxon>
        <taxon>Actinomycetota</taxon>
        <taxon>Actinomycetes</taxon>
        <taxon>Streptosporangiales</taxon>
        <taxon>Thermomonosporaceae</taxon>
        <taxon>Actinomadura</taxon>
    </lineage>
</organism>
<dbReference type="Proteomes" id="UP000198420">
    <property type="component" value="Unassembled WGS sequence"/>
</dbReference>